<reference evidence="3 4" key="1">
    <citation type="journal article" date="2018" name="PLoS ONE">
        <title>The draft genome of Kipferlia bialata reveals reductive genome evolution in fornicate parasites.</title>
        <authorList>
            <person name="Tanifuji G."/>
            <person name="Takabayashi S."/>
            <person name="Kume K."/>
            <person name="Takagi M."/>
            <person name="Nakayama T."/>
            <person name="Kamikawa R."/>
            <person name="Inagaki Y."/>
            <person name="Hashimoto T."/>
        </authorList>
    </citation>
    <scope>NUCLEOTIDE SEQUENCE [LARGE SCALE GENOMIC DNA]</scope>
    <source>
        <strain evidence="3">NY0173</strain>
    </source>
</reference>
<feature type="region of interest" description="Disordered" evidence="2">
    <location>
        <begin position="139"/>
        <end position="172"/>
    </location>
</feature>
<keyword evidence="4" id="KW-1185">Reference proteome</keyword>
<dbReference type="AlphaFoldDB" id="A0A9K3D512"/>
<gene>
    <name evidence="3" type="ORF">KIPB_010273</name>
</gene>
<feature type="non-terminal residue" evidence="3">
    <location>
        <position position="1"/>
    </location>
</feature>
<sequence length="172" mass="19307">IKATDTLSLSALAGLQSIWNSQLEAIGLEKRVLDASREVAALVDGGHDRGDERQRETERELKRLTKHYRMRIEAIEAEGERAIRSLAEESSEREREWAKERERLSKKADETEALLKRLNSRTKTVRRELGLMKQALRNREAVSGSADAPLGRSVMVGREGERAGAPEAVDMS</sequence>
<evidence type="ECO:0000313" key="4">
    <source>
        <dbReference type="Proteomes" id="UP000265618"/>
    </source>
</evidence>
<protein>
    <submittedName>
        <fullName evidence="3">Uncharacterized protein</fullName>
    </submittedName>
</protein>
<organism evidence="3 4">
    <name type="scientific">Kipferlia bialata</name>
    <dbReference type="NCBI Taxonomy" id="797122"/>
    <lineage>
        <taxon>Eukaryota</taxon>
        <taxon>Metamonada</taxon>
        <taxon>Carpediemonas-like organisms</taxon>
        <taxon>Kipferlia</taxon>
    </lineage>
</organism>
<evidence type="ECO:0000256" key="1">
    <source>
        <dbReference type="SAM" id="Coils"/>
    </source>
</evidence>
<evidence type="ECO:0000256" key="2">
    <source>
        <dbReference type="SAM" id="MobiDB-lite"/>
    </source>
</evidence>
<keyword evidence="1" id="KW-0175">Coiled coil</keyword>
<accession>A0A9K3D512</accession>
<evidence type="ECO:0000313" key="3">
    <source>
        <dbReference type="EMBL" id="GIQ88101.1"/>
    </source>
</evidence>
<dbReference type="Proteomes" id="UP000265618">
    <property type="component" value="Unassembled WGS sequence"/>
</dbReference>
<feature type="coiled-coil region" evidence="1">
    <location>
        <begin position="87"/>
        <end position="128"/>
    </location>
</feature>
<comment type="caution">
    <text evidence="3">The sequence shown here is derived from an EMBL/GenBank/DDBJ whole genome shotgun (WGS) entry which is preliminary data.</text>
</comment>
<dbReference type="EMBL" id="BDIP01003767">
    <property type="protein sequence ID" value="GIQ88101.1"/>
    <property type="molecule type" value="Genomic_DNA"/>
</dbReference>
<name>A0A9K3D512_9EUKA</name>
<proteinExistence type="predicted"/>